<proteinExistence type="predicted"/>
<reference evidence="2 3" key="1">
    <citation type="submission" date="2016-01" db="EMBL/GenBank/DDBJ databases">
        <authorList>
            <person name="Mitreva M."/>
            <person name="Pepin K.H."/>
            <person name="Mihindukulasuriya K.A."/>
            <person name="Fulton R."/>
            <person name="Fronick C."/>
            <person name="O'Laughlin M."/>
            <person name="Miner T."/>
            <person name="Herter B."/>
            <person name="Rosa B.A."/>
            <person name="Cordes M."/>
            <person name="Tomlinson C."/>
            <person name="Wollam A."/>
            <person name="Palsikar V.B."/>
            <person name="Mardis E.R."/>
            <person name="Wilson R.K."/>
        </authorList>
    </citation>
    <scope>NUCLEOTIDE SEQUENCE [LARGE SCALE GENOMIC DNA]</scope>
    <source>
        <strain evidence="2 3">KA00071</strain>
    </source>
</reference>
<feature type="domain" description="DUF4097" evidence="1">
    <location>
        <begin position="33"/>
        <end position="183"/>
    </location>
</feature>
<evidence type="ECO:0000259" key="1">
    <source>
        <dbReference type="Pfam" id="PF13349"/>
    </source>
</evidence>
<comment type="caution">
    <text evidence="2">The sequence shown here is derived from an EMBL/GenBank/DDBJ whole genome shotgun (WGS) entry which is preliminary data.</text>
</comment>
<evidence type="ECO:0000313" key="3">
    <source>
        <dbReference type="Proteomes" id="UP000070467"/>
    </source>
</evidence>
<dbReference type="EMBL" id="LSDB01000021">
    <property type="protein sequence ID" value="KXB58113.1"/>
    <property type="molecule type" value="Genomic_DNA"/>
</dbReference>
<dbReference type="Pfam" id="PF13349">
    <property type="entry name" value="DUF4097"/>
    <property type="match status" value="1"/>
</dbReference>
<dbReference type="InterPro" id="IPR025164">
    <property type="entry name" value="Toastrack_DUF4097"/>
</dbReference>
<sequence length="223" mass="24854">MIVIYLFLDIIKINHLVNKGGSQVVNSRTFVAKTKDISLTVRRDDYFSISYINCEKNILKIEENQDGIKIFQTEKVSALNWFRWLTKGIPEVIVTLPENIDVCEIDAESNQVLVTDIKIDKVYAEVHNGKVEARNVKANDIFLKCFNGSAVVKNVEVDNICMVDTLNGISVLEGTISKDASIEVACENGIVEVSDGNKANLSYKKEGCAHYVVHCLNGKAVVR</sequence>
<protein>
    <recommendedName>
        <fullName evidence="1">DUF4097 domain-containing protein</fullName>
    </recommendedName>
</protein>
<dbReference type="Proteomes" id="UP000070467">
    <property type="component" value="Unassembled WGS sequence"/>
</dbReference>
<name>A0ABR5TM25_9BACL</name>
<gene>
    <name evidence="2" type="ORF">HMPREF1871_00623</name>
</gene>
<accession>A0ABR5TM25</accession>
<evidence type="ECO:0000313" key="2">
    <source>
        <dbReference type="EMBL" id="KXB58113.1"/>
    </source>
</evidence>
<keyword evidence="3" id="KW-1185">Reference proteome</keyword>
<organism evidence="2 3">
    <name type="scientific">Gemelliphila asaccharolytica</name>
    <dbReference type="NCBI Taxonomy" id="502393"/>
    <lineage>
        <taxon>Bacteria</taxon>
        <taxon>Bacillati</taxon>
        <taxon>Bacillota</taxon>
        <taxon>Bacilli</taxon>
        <taxon>Bacillales</taxon>
        <taxon>Gemellaceae</taxon>
        <taxon>Gemelliphila</taxon>
    </lineage>
</organism>